<evidence type="ECO:0000313" key="2">
    <source>
        <dbReference type="Proteomes" id="UP000196842"/>
    </source>
</evidence>
<proteinExistence type="predicted"/>
<dbReference type="EMBL" id="LT855380">
    <property type="protein sequence ID" value="SMS11808.1"/>
    <property type="molecule type" value="Genomic_DNA"/>
</dbReference>
<protein>
    <submittedName>
        <fullName evidence="1">Uncharacterized protein</fullName>
    </submittedName>
</protein>
<reference evidence="1 2" key="1">
    <citation type="submission" date="2017-05" db="EMBL/GenBank/DDBJ databases">
        <authorList>
            <person name="Song R."/>
            <person name="Chenine A.L."/>
            <person name="Ruprecht R.M."/>
        </authorList>
    </citation>
    <scope>NUCLEOTIDE SEQUENCE [LARGE SCALE GENOMIC DNA]</scope>
    <source>
        <strain evidence="1 2">CFBP 1590</strain>
    </source>
</reference>
<dbReference type="AlphaFoldDB" id="A0A1Y6JPE5"/>
<gene>
    <name evidence="1" type="ORF">CFBP1590__4222</name>
</gene>
<sequence>MGMIGERDITLIVPHAPRGNAAQDAPRPLSGMTQLHVLHAHP</sequence>
<dbReference type="Proteomes" id="UP000196842">
    <property type="component" value="Chromosome I"/>
</dbReference>
<accession>A0A1Y6JPE5</accession>
<organism evidence="1 2">
    <name type="scientific">Pseudomonas viridiflava</name>
    <name type="common">Phytomonas viridiflava</name>
    <dbReference type="NCBI Taxonomy" id="33069"/>
    <lineage>
        <taxon>Bacteria</taxon>
        <taxon>Pseudomonadati</taxon>
        <taxon>Pseudomonadota</taxon>
        <taxon>Gammaproteobacteria</taxon>
        <taxon>Pseudomonadales</taxon>
        <taxon>Pseudomonadaceae</taxon>
        <taxon>Pseudomonas</taxon>
    </lineage>
</organism>
<dbReference type="KEGG" id="pvd:CFBP1590__4222"/>
<evidence type="ECO:0000313" key="1">
    <source>
        <dbReference type="EMBL" id="SMS11808.1"/>
    </source>
</evidence>
<name>A0A1Y6JPE5_PSEVI</name>